<dbReference type="InterPro" id="IPR000023">
    <property type="entry name" value="Phosphofructokinase_dom"/>
</dbReference>
<dbReference type="PANTHER" id="PTHR13697">
    <property type="entry name" value="PHOSPHOFRUCTOKINASE"/>
    <property type="match status" value="1"/>
</dbReference>
<evidence type="ECO:0000313" key="17">
    <source>
        <dbReference type="EMBL" id="ADI15077.1"/>
    </source>
</evidence>
<protein>
    <recommendedName>
        <fullName evidence="15">ATP-dependent 6-phosphofructokinase</fullName>
        <shortName evidence="15">ATP-PFK</shortName>
        <shortName evidence="15">Phosphofructokinase</shortName>
        <ecNumber evidence="15">2.7.1.11</ecNumber>
    </recommendedName>
    <alternativeName>
        <fullName evidence="15">Phosphohexokinase</fullName>
    </alternativeName>
</protein>
<keyword evidence="8 15" id="KW-0479">Metal-binding</keyword>
<dbReference type="InterPro" id="IPR015912">
    <property type="entry name" value="Phosphofructokinase_CS"/>
</dbReference>
<comment type="function">
    <text evidence="15">Catalyzes the phosphorylation of D-fructose 6-phosphate to fructose 1,6-bisphosphate by ATP, the first committing step of glycolysis.</text>
</comment>
<comment type="subcellular location">
    <subcellularLocation>
        <location evidence="2 15">Cytoplasm</location>
    </subcellularLocation>
</comment>
<dbReference type="GO" id="GO:0030388">
    <property type="term" value="P:fructose 1,6-bisphosphate metabolic process"/>
    <property type="evidence" value="ECO:0007669"/>
    <property type="project" value="TreeGrafter"/>
</dbReference>
<evidence type="ECO:0000256" key="4">
    <source>
        <dbReference type="ARBA" id="ARBA00011881"/>
    </source>
</evidence>
<comment type="catalytic activity">
    <reaction evidence="14 15">
        <text>beta-D-fructose 6-phosphate + ATP = beta-D-fructose 1,6-bisphosphate + ADP + H(+)</text>
        <dbReference type="Rhea" id="RHEA:16109"/>
        <dbReference type="ChEBI" id="CHEBI:15378"/>
        <dbReference type="ChEBI" id="CHEBI:30616"/>
        <dbReference type="ChEBI" id="CHEBI:32966"/>
        <dbReference type="ChEBI" id="CHEBI:57634"/>
        <dbReference type="ChEBI" id="CHEBI:456216"/>
        <dbReference type="EC" id="2.7.1.11"/>
    </reaction>
</comment>
<dbReference type="InterPro" id="IPR035966">
    <property type="entry name" value="PKF_sf"/>
</dbReference>
<evidence type="ECO:0000256" key="5">
    <source>
        <dbReference type="ARBA" id="ARBA00022490"/>
    </source>
</evidence>
<comment type="subunit">
    <text evidence="4 15">Homotetramer.</text>
</comment>
<feature type="binding site" description="in other chain" evidence="15">
    <location>
        <position position="212"/>
    </location>
    <ligand>
        <name>ADP</name>
        <dbReference type="ChEBI" id="CHEBI:456216"/>
        <note>allosteric activator; ligand shared between dimeric partners</note>
    </ligand>
</feature>
<feature type="binding site" evidence="15">
    <location>
        <position position="103"/>
    </location>
    <ligand>
        <name>Mg(2+)</name>
        <dbReference type="ChEBI" id="CHEBI:18420"/>
        <note>catalytic</note>
    </ligand>
</feature>
<dbReference type="eggNOG" id="COG0205">
    <property type="taxonomic scope" value="Bacteria"/>
</dbReference>
<feature type="binding site" description="in other chain" evidence="15">
    <location>
        <position position="155"/>
    </location>
    <ligand>
        <name>ADP</name>
        <dbReference type="ChEBI" id="CHEBI:456216"/>
        <note>allosteric activator; ligand shared between dimeric partners</note>
    </ligand>
</feature>
<keyword evidence="6 15" id="KW-0021">Allosteric enzyme</keyword>
<evidence type="ECO:0000256" key="8">
    <source>
        <dbReference type="ARBA" id="ARBA00022723"/>
    </source>
</evidence>
<dbReference type="PRINTS" id="PR00476">
    <property type="entry name" value="PHFRCTKINASE"/>
</dbReference>
<evidence type="ECO:0000259" key="16">
    <source>
        <dbReference type="Pfam" id="PF00365"/>
    </source>
</evidence>
<dbReference type="Proteomes" id="UP000000379">
    <property type="component" value="Chromosome"/>
</dbReference>
<dbReference type="GO" id="GO:0005524">
    <property type="term" value="F:ATP binding"/>
    <property type="evidence" value="ECO:0007669"/>
    <property type="project" value="UniProtKB-UniRule"/>
</dbReference>
<comment type="caution">
    <text evidence="15">Lacks conserved residue(s) required for the propagation of feature annotation.</text>
</comment>
<feature type="binding site" description="in other chain" evidence="15">
    <location>
        <begin position="252"/>
        <end position="255"/>
    </location>
    <ligand>
        <name>substrate</name>
        <note>ligand shared between dimeric partners</note>
    </ligand>
</feature>
<reference evidence="18" key="1">
    <citation type="submission" date="2010-05" db="EMBL/GenBank/DDBJ databases">
        <title>The complete genome of Truepera radiovictris DSM 17093.</title>
        <authorList>
            <consortium name="US DOE Joint Genome Institute (JGI-PGF)"/>
            <person name="Lucas S."/>
            <person name="Copeland A."/>
            <person name="Lapidus A."/>
            <person name="Glavina del Rio T."/>
            <person name="Dalin E."/>
            <person name="Tice H."/>
            <person name="Bruce D."/>
            <person name="Goodwin L."/>
            <person name="Pitluck S."/>
            <person name="Kyrpides N."/>
            <person name="Mavromatis K."/>
            <person name="Ovchinnikova G."/>
            <person name="Munk A.C."/>
            <person name="Detter J.C."/>
            <person name="Han C."/>
            <person name="Tapia R."/>
            <person name="Land M."/>
            <person name="Hauser L."/>
            <person name="Markowitz V."/>
            <person name="Cheng J.-F."/>
            <person name="Hugenholtz P."/>
            <person name="Woyke T."/>
            <person name="Wu D."/>
            <person name="Tindall B."/>
            <person name="Pomrenke H.G."/>
            <person name="Brambilla E."/>
            <person name="Klenk H.-P."/>
            <person name="Eisen J.A."/>
        </authorList>
    </citation>
    <scope>NUCLEOTIDE SEQUENCE [LARGE SCALE GENOMIC DNA]</scope>
    <source>
        <strain evidence="18">DSM 17093 / CIP 108686 / LMG 22925 / RQ-24</strain>
    </source>
</reference>
<comment type="activity regulation">
    <text evidence="15">Allosterically activated by ADP and other diphosphonucleosides, and allosterically inhibited by phosphoenolpyruvate.</text>
</comment>
<feature type="binding site" description="in other chain" evidence="15">
    <location>
        <begin position="214"/>
        <end position="216"/>
    </location>
    <ligand>
        <name>ADP</name>
        <dbReference type="ChEBI" id="CHEBI:456216"/>
        <note>allosteric activator; ligand shared between dimeric partners</note>
    </ligand>
</feature>
<feature type="binding site" evidence="15">
    <location>
        <begin position="21"/>
        <end position="25"/>
    </location>
    <ligand>
        <name>ADP</name>
        <dbReference type="ChEBI" id="CHEBI:456216"/>
        <note>allosteric activator; ligand shared between dimeric partners</note>
    </ligand>
</feature>
<feature type="binding site" description="in other chain" evidence="15">
    <location>
        <position position="223"/>
    </location>
    <ligand>
        <name>substrate</name>
        <note>ligand shared between dimeric partners</note>
    </ligand>
</feature>
<evidence type="ECO:0000256" key="7">
    <source>
        <dbReference type="ARBA" id="ARBA00022679"/>
    </source>
</evidence>
<accession>D7CQU3</accession>
<dbReference type="NCBIfam" id="TIGR02482">
    <property type="entry name" value="PFKA_ATP"/>
    <property type="match status" value="1"/>
</dbReference>
<keyword evidence="9 15" id="KW-0547">Nucleotide-binding</keyword>
<evidence type="ECO:0000256" key="3">
    <source>
        <dbReference type="ARBA" id="ARBA00004679"/>
    </source>
</evidence>
<dbReference type="STRING" id="649638.Trad_1963"/>
<dbReference type="FunFam" id="3.40.50.460:FF:000002">
    <property type="entry name" value="ATP-dependent 6-phosphofructokinase"/>
    <property type="match status" value="1"/>
</dbReference>
<dbReference type="HOGENOM" id="CLU_020655_0_1_0"/>
<dbReference type="Gene3D" id="3.40.50.450">
    <property type="match status" value="1"/>
</dbReference>
<dbReference type="InterPro" id="IPR022953">
    <property type="entry name" value="ATP_PFK"/>
</dbReference>
<comment type="cofactor">
    <cofactor evidence="1 15">
        <name>Mg(2+)</name>
        <dbReference type="ChEBI" id="CHEBI:18420"/>
    </cofactor>
</comment>
<evidence type="ECO:0000256" key="6">
    <source>
        <dbReference type="ARBA" id="ARBA00022533"/>
    </source>
</evidence>
<dbReference type="RefSeq" id="WP_013178442.1">
    <property type="nucleotide sequence ID" value="NC_014221.1"/>
</dbReference>
<evidence type="ECO:0000256" key="11">
    <source>
        <dbReference type="ARBA" id="ARBA00022840"/>
    </source>
</evidence>
<dbReference type="SUPFAM" id="SSF53784">
    <property type="entry name" value="Phosphofructokinase"/>
    <property type="match status" value="1"/>
</dbReference>
<feature type="binding site" evidence="15">
    <location>
        <begin position="72"/>
        <end position="73"/>
    </location>
    <ligand>
        <name>ATP</name>
        <dbReference type="ChEBI" id="CHEBI:30616"/>
    </ligand>
</feature>
<dbReference type="EC" id="2.7.1.11" evidence="15"/>
<name>D7CQU3_TRURR</name>
<reference evidence="17 18" key="2">
    <citation type="journal article" date="2011" name="Stand. Genomic Sci.">
        <title>Complete genome sequence of Truepera radiovictrix type strain (RQ-24).</title>
        <authorList>
            <person name="Ivanova N."/>
            <person name="Rohde C."/>
            <person name="Munk C."/>
            <person name="Nolan M."/>
            <person name="Lucas S."/>
            <person name="Del Rio T.G."/>
            <person name="Tice H."/>
            <person name="Deshpande S."/>
            <person name="Cheng J.F."/>
            <person name="Tapia R."/>
            <person name="Han C."/>
            <person name="Goodwin L."/>
            <person name="Pitluck S."/>
            <person name="Liolios K."/>
            <person name="Mavromatis K."/>
            <person name="Mikhailova N."/>
            <person name="Pati A."/>
            <person name="Chen A."/>
            <person name="Palaniappan K."/>
            <person name="Land M."/>
            <person name="Hauser L."/>
            <person name="Chang Y.J."/>
            <person name="Jeffries C.D."/>
            <person name="Brambilla E."/>
            <person name="Rohde M."/>
            <person name="Goker M."/>
            <person name="Tindall B.J."/>
            <person name="Woyke T."/>
            <person name="Bristow J."/>
            <person name="Eisen J.A."/>
            <person name="Markowitz V."/>
            <person name="Hugenholtz P."/>
            <person name="Kyrpides N.C."/>
            <person name="Klenk H.P."/>
            <person name="Lapidus A."/>
        </authorList>
    </citation>
    <scope>NUCLEOTIDE SEQUENCE [LARGE SCALE GENOMIC DNA]</scope>
    <source>
        <strain evidence="18">DSM 17093 / CIP 108686 / LMG 22925 / RQ-24</strain>
    </source>
</reference>
<dbReference type="GO" id="GO:0048029">
    <property type="term" value="F:monosaccharide binding"/>
    <property type="evidence" value="ECO:0007669"/>
    <property type="project" value="TreeGrafter"/>
</dbReference>
<dbReference type="GO" id="GO:0005945">
    <property type="term" value="C:6-phosphofructokinase complex"/>
    <property type="evidence" value="ECO:0007669"/>
    <property type="project" value="TreeGrafter"/>
</dbReference>
<evidence type="ECO:0000313" key="18">
    <source>
        <dbReference type="Proteomes" id="UP000000379"/>
    </source>
</evidence>
<feature type="binding site" evidence="15">
    <location>
        <position position="246"/>
    </location>
    <ligand>
        <name>substrate</name>
        <note>ligand shared between dimeric partners</note>
    </ligand>
</feature>
<feature type="binding site" description="in other chain" evidence="15">
    <location>
        <begin position="186"/>
        <end position="188"/>
    </location>
    <ligand>
        <name>ADP</name>
        <dbReference type="ChEBI" id="CHEBI:456216"/>
        <note>allosteric activator; ligand shared between dimeric partners</note>
    </ligand>
</feature>
<dbReference type="UniPathway" id="UPA00109">
    <property type="reaction ID" value="UER00182"/>
</dbReference>
<keyword evidence="5 15" id="KW-0963">Cytoplasm</keyword>
<evidence type="ECO:0000256" key="2">
    <source>
        <dbReference type="ARBA" id="ARBA00004496"/>
    </source>
</evidence>
<dbReference type="PANTHER" id="PTHR13697:SF4">
    <property type="entry name" value="ATP-DEPENDENT 6-PHOSPHOFRUCTOKINASE"/>
    <property type="match status" value="1"/>
</dbReference>
<dbReference type="GO" id="GO:0046872">
    <property type="term" value="F:metal ion binding"/>
    <property type="evidence" value="ECO:0007669"/>
    <property type="project" value="UniProtKB-KW"/>
</dbReference>
<dbReference type="PROSITE" id="PS00433">
    <property type="entry name" value="PHOSPHOFRUCTOKINASE"/>
    <property type="match status" value="1"/>
</dbReference>
<dbReference type="AlphaFoldDB" id="D7CQU3"/>
<evidence type="ECO:0000256" key="9">
    <source>
        <dbReference type="ARBA" id="ARBA00022741"/>
    </source>
</evidence>
<dbReference type="EMBL" id="CP002049">
    <property type="protein sequence ID" value="ADI15077.1"/>
    <property type="molecule type" value="Genomic_DNA"/>
</dbReference>
<comment type="similarity">
    <text evidence="15">Belongs to the phosphofructokinase type A (PFKA) family. ATP-dependent PFK group I subfamily. Prokaryotic clade 'B1' sub-subfamily.</text>
</comment>
<keyword evidence="13 15" id="KW-0324">Glycolysis</keyword>
<dbReference type="PIRSF" id="PIRSF000532">
    <property type="entry name" value="ATP_PFK_prok"/>
    <property type="match status" value="1"/>
</dbReference>
<dbReference type="GO" id="GO:0006002">
    <property type="term" value="P:fructose 6-phosphate metabolic process"/>
    <property type="evidence" value="ECO:0007669"/>
    <property type="project" value="UniProtKB-UniRule"/>
</dbReference>
<dbReference type="InterPro" id="IPR012828">
    <property type="entry name" value="PFKA_ATP_prok"/>
</dbReference>
<dbReference type="OrthoDB" id="9802503at2"/>
<dbReference type="GO" id="GO:0061621">
    <property type="term" value="P:canonical glycolysis"/>
    <property type="evidence" value="ECO:0007669"/>
    <property type="project" value="TreeGrafter"/>
</dbReference>
<evidence type="ECO:0000256" key="12">
    <source>
        <dbReference type="ARBA" id="ARBA00022842"/>
    </source>
</evidence>
<dbReference type="NCBIfam" id="NF002872">
    <property type="entry name" value="PRK03202.1"/>
    <property type="match status" value="1"/>
</dbReference>
<dbReference type="GO" id="GO:0016208">
    <property type="term" value="F:AMP binding"/>
    <property type="evidence" value="ECO:0007669"/>
    <property type="project" value="TreeGrafter"/>
</dbReference>
<dbReference type="HAMAP" id="MF_00339">
    <property type="entry name" value="Phosphofructokinase_I_B1"/>
    <property type="match status" value="1"/>
</dbReference>
<keyword evidence="18" id="KW-1185">Reference proteome</keyword>
<dbReference type="Pfam" id="PF00365">
    <property type="entry name" value="PFK"/>
    <property type="match status" value="1"/>
</dbReference>
<dbReference type="GO" id="GO:0042802">
    <property type="term" value="F:identical protein binding"/>
    <property type="evidence" value="ECO:0007669"/>
    <property type="project" value="TreeGrafter"/>
</dbReference>
<keyword evidence="10 15" id="KW-0418">Kinase</keyword>
<evidence type="ECO:0000256" key="15">
    <source>
        <dbReference type="HAMAP-Rule" id="MF_00339"/>
    </source>
</evidence>
<feature type="domain" description="Phosphofructokinase" evidence="16">
    <location>
        <begin position="4"/>
        <end position="278"/>
    </location>
</feature>
<evidence type="ECO:0000256" key="1">
    <source>
        <dbReference type="ARBA" id="ARBA00001946"/>
    </source>
</evidence>
<feature type="binding site" description="in other chain" evidence="15">
    <location>
        <begin position="126"/>
        <end position="128"/>
    </location>
    <ligand>
        <name>substrate</name>
        <note>ligand shared between dimeric partners</note>
    </ligand>
</feature>
<organism evidence="17 18">
    <name type="scientific">Truepera radiovictrix (strain DSM 17093 / CIP 108686 / LMG 22925 / RQ-24)</name>
    <dbReference type="NCBI Taxonomy" id="649638"/>
    <lineage>
        <taxon>Bacteria</taxon>
        <taxon>Thermotogati</taxon>
        <taxon>Deinococcota</taxon>
        <taxon>Deinococci</taxon>
        <taxon>Trueperales</taxon>
        <taxon>Trueperaceae</taxon>
        <taxon>Truepera</taxon>
    </lineage>
</organism>
<dbReference type="Gene3D" id="3.40.50.460">
    <property type="entry name" value="Phosphofructokinase domain"/>
    <property type="match status" value="1"/>
</dbReference>
<keyword evidence="7 15" id="KW-0808">Transferase</keyword>
<evidence type="ECO:0000256" key="14">
    <source>
        <dbReference type="ARBA" id="ARBA00048070"/>
    </source>
</evidence>
<dbReference type="InterPro" id="IPR012003">
    <property type="entry name" value="ATP_PFK_prok-type"/>
</dbReference>
<keyword evidence="11 15" id="KW-0067">ATP-binding</keyword>
<evidence type="ECO:0000256" key="10">
    <source>
        <dbReference type="ARBA" id="ARBA00022777"/>
    </source>
</evidence>
<feature type="binding site" evidence="15">
    <location>
        <position position="11"/>
    </location>
    <ligand>
        <name>ATP</name>
        <dbReference type="ChEBI" id="CHEBI:30616"/>
    </ligand>
</feature>
<feature type="binding site" description="in other chain" evidence="15">
    <location>
        <begin position="170"/>
        <end position="172"/>
    </location>
    <ligand>
        <name>substrate</name>
        <note>ligand shared between dimeric partners</note>
    </ligand>
</feature>
<keyword evidence="12 15" id="KW-0460">Magnesium</keyword>
<dbReference type="KEGG" id="tra:Trad_1963"/>
<dbReference type="GO" id="GO:0003872">
    <property type="term" value="F:6-phosphofructokinase activity"/>
    <property type="evidence" value="ECO:0007669"/>
    <property type="project" value="UniProtKB-UniRule"/>
</dbReference>
<dbReference type="GO" id="GO:0070095">
    <property type="term" value="F:fructose-6-phosphate binding"/>
    <property type="evidence" value="ECO:0007669"/>
    <property type="project" value="TreeGrafter"/>
</dbReference>
<feature type="binding site" evidence="15">
    <location>
        <begin position="102"/>
        <end position="105"/>
    </location>
    <ligand>
        <name>ATP</name>
        <dbReference type="ChEBI" id="CHEBI:30616"/>
    </ligand>
</feature>
<evidence type="ECO:0000256" key="13">
    <source>
        <dbReference type="ARBA" id="ARBA00023152"/>
    </source>
</evidence>
<gene>
    <name evidence="15" type="primary">pfkA</name>
    <name evidence="17" type="ordered locus">Trad_1963</name>
</gene>
<feature type="binding site" evidence="15">
    <location>
        <position position="163"/>
    </location>
    <ligand>
        <name>substrate</name>
        <note>ligand shared between dimeric partners</note>
    </ligand>
</feature>
<comment type="pathway">
    <text evidence="3 15">Carbohydrate degradation; glycolysis; D-glyceraldehyde 3-phosphate and glycerone phosphate from D-glucose: step 3/4.</text>
</comment>
<sequence>MRHLAVLTSGGDAPGMNAAIRAVVRTAIYRGRTVSGVYRGYQGLINGDIHELGARSVANIIQRGGTMLRSARSMPFMTPEGRAQAAENLRRHGVEGLIVIGGDGSFRGAHALSQEHGVPVIGIPGTIDNDIYGTDVTIGFNTALNIATEAIDRLRDTAASHDRLFLVEVMGRHAGHIALNVGLAGGAEAILLPEVPHDLDEVVSSIVEAQARGKSSSIIVVAEGAYEGGAMHLKEKIEAACGYEVRTSILGHMQRGGSPTTRDRVLASRLGYAAVEALLEGQQGVMAGVDKRGTVFVPLEDTWSKQKEIDWQLFEIAKVLAV</sequence>
<dbReference type="FunFam" id="3.40.50.450:FF:000001">
    <property type="entry name" value="ATP-dependent 6-phosphofructokinase"/>
    <property type="match status" value="1"/>
</dbReference>
<feature type="active site" description="Proton acceptor" evidence="15">
    <location>
        <position position="128"/>
    </location>
</feature>
<proteinExistence type="inferred from homology"/>